<reference evidence="3" key="1">
    <citation type="journal article" date="2019" name="Int. J. Syst. Evol. Microbiol.">
        <title>The Global Catalogue of Microorganisms (GCM) 10K type strain sequencing project: providing services to taxonomists for standard genome sequencing and annotation.</title>
        <authorList>
            <consortium name="The Broad Institute Genomics Platform"/>
            <consortium name="The Broad Institute Genome Sequencing Center for Infectious Disease"/>
            <person name="Wu L."/>
            <person name="Ma J."/>
        </authorList>
    </citation>
    <scope>NUCLEOTIDE SEQUENCE [LARGE SCALE GENOMIC DNA]</scope>
    <source>
        <strain evidence="3">JCM 17441</strain>
    </source>
</reference>
<evidence type="ECO:0000313" key="2">
    <source>
        <dbReference type="EMBL" id="GAA4259461.1"/>
    </source>
</evidence>
<keyword evidence="1" id="KW-0472">Membrane</keyword>
<evidence type="ECO:0000256" key="1">
    <source>
        <dbReference type="SAM" id="Phobius"/>
    </source>
</evidence>
<dbReference type="EMBL" id="BAABAT010000035">
    <property type="protein sequence ID" value="GAA4259461.1"/>
    <property type="molecule type" value="Genomic_DNA"/>
</dbReference>
<keyword evidence="1" id="KW-1133">Transmembrane helix</keyword>
<name>A0ABP8DM60_9ACTN</name>
<proteinExistence type="predicted"/>
<accession>A0ABP8DM60</accession>
<gene>
    <name evidence="2" type="ORF">GCM10022255_084200</name>
</gene>
<organism evidence="2 3">
    <name type="scientific">Dactylosporangium darangshiense</name>
    <dbReference type="NCBI Taxonomy" id="579108"/>
    <lineage>
        <taxon>Bacteria</taxon>
        <taxon>Bacillati</taxon>
        <taxon>Actinomycetota</taxon>
        <taxon>Actinomycetes</taxon>
        <taxon>Micromonosporales</taxon>
        <taxon>Micromonosporaceae</taxon>
        <taxon>Dactylosporangium</taxon>
    </lineage>
</organism>
<feature type="transmembrane region" description="Helical" evidence="1">
    <location>
        <begin position="77"/>
        <end position="97"/>
    </location>
</feature>
<protein>
    <submittedName>
        <fullName evidence="2">Uncharacterized protein</fullName>
    </submittedName>
</protein>
<comment type="caution">
    <text evidence="2">The sequence shown here is derived from an EMBL/GenBank/DDBJ whole genome shotgun (WGS) entry which is preliminary data.</text>
</comment>
<evidence type="ECO:0000313" key="3">
    <source>
        <dbReference type="Proteomes" id="UP001500620"/>
    </source>
</evidence>
<keyword evidence="1" id="KW-0812">Transmembrane</keyword>
<dbReference type="Proteomes" id="UP001500620">
    <property type="component" value="Unassembled WGS sequence"/>
</dbReference>
<keyword evidence="3" id="KW-1185">Reference proteome</keyword>
<feature type="transmembrane region" description="Helical" evidence="1">
    <location>
        <begin position="23"/>
        <end position="44"/>
    </location>
</feature>
<feature type="transmembrane region" description="Helical" evidence="1">
    <location>
        <begin position="50"/>
        <end position="70"/>
    </location>
</feature>
<sequence length="139" mass="15193">MPRVVDPVDDAAHQRSATRPRRVVALAVLLVIGGICMPAFAVVADVGPFWGLPAWTYAVLSPVYLTLAWAVARARTWAWWILVALHSTNGAYLLLSAASMNDAAAGRDLIWPAVYLVVLTSQRTRVWFGITHNNDPMPS</sequence>